<reference evidence="6" key="1">
    <citation type="submission" date="2015-07" db="EMBL/GenBank/DDBJ databases">
        <authorList>
            <person name="Rodrigo-Torres Lidia"/>
            <person name="Arahal R.David."/>
        </authorList>
    </citation>
    <scope>NUCLEOTIDE SEQUENCE [LARGE SCALE GENOMIC DNA]</scope>
    <source>
        <strain evidence="6">CECT 5112</strain>
    </source>
</reference>
<sequence>MNYPFRDQYHRLRKPLLRLCDSLLPARPRSDFLQPLLERTSNPFCFETAAPMPEQARAWAEERKGATEREGLYKALAPCSVDPKIGVLFHQGRVIWKTSDLPERERSPLFFAHRKSPARQLPEAIVLHHVFGDNYFHFFMFIMNKVWLVEQFGLPRSIPFLVNATSANTPFFRQAQELGAFFGRDVVVQGRREIVKVDQAYLALPFFCNAETMTWIAGVFRDEIDETSEQSDRPVFTIRSSTAPNGRLFRNQDEVSRLAEKAGFEVLDPATMTLKEQANRFAKAPIIAGAHGAALTNMIFRAGKPTGVIELFSPSMGSPHYAMMAREFGFCYRSTLTKNPEGRTFTASTEVDLVELEKMFDDMLAQVQN</sequence>
<evidence type="ECO:0000256" key="3">
    <source>
        <dbReference type="ARBA" id="ARBA00023180"/>
    </source>
</evidence>
<name>A0A0M6ZXG0_9HYPH</name>
<dbReference type="PANTHER" id="PTHR20961">
    <property type="entry name" value="GLYCOSYLTRANSFERASE"/>
    <property type="match status" value="1"/>
</dbReference>
<dbReference type="AlphaFoldDB" id="A0A0M6ZXG0"/>
<dbReference type="Proteomes" id="UP000053235">
    <property type="component" value="Unassembled WGS sequence"/>
</dbReference>
<dbReference type="STRING" id="388408.LAX5112_00911"/>
<dbReference type="InterPro" id="IPR007657">
    <property type="entry name" value="Glycosyltransferase_61"/>
</dbReference>
<keyword evidence="6" id="KW-1185">Reference proteome</keyword>
<organism evidence="5 6">
    <name type="scientific">Roseibium alexandrii</name>
    <dbReference type="NCBI Taxonomy" id="388408"/>
    <lineage>
        <taxon>Bacteria</taxon>
        <taxon>Pseudomonadati</taxon>
        <taxon>Pseudomonadota</taxon>
        <taxon>Alphaproteobacteria</taxon>
        <taxon>Hyphomicrobiales</taxon>
        <taxon>Stappiaceae</taxon>
        <taxon>Roseibium</taxon>
    </lineage>
</organism>
<dbReference type="GO" id="GO:0016757">
    <property type="term" value="F:glycosyltransferase activity"/>
    <property type="evidence" value="ECO:0007669"/>
    <property type="project" value="UniProtKB-KW"/>
</dbReference>
<evidence type="ECO:0000256" key="1">
    <source>
        <dbReference type="ARBA" id="ARBA00022676"/>
    </source>
</evidence>
<evidence type="ECO:0000259" key="4">
    <source>
        <dbReference type="Pfam" id="PF04577"/>
    </source>
</evidence>
<gene>
    <name evidence="5" type="ORF">LAX5112_00911</name>
</gene>
<keyword evidence="1" id="KW-0328">Glycosyltransferase</keyword>
<keyword evidence="2" id="KW-0808">Transferase</keyword>
<dbReference type="InterPro" id="IPR049625">
    <property type="entry name" value="Glyco_transf_61_cat"/>
</dbReference>
<proteinExistence type="predicted"/>
<evidence type="ECO:0000313" key="6">
    <source>
        <dbReference type="Proteomes" id="UP000053235"/>
    </source>
</evidence>
<evidence type="ECO:0000313" key="5">
    <source>
        <dbReference type="EMBL" id="CTQ66213.1"/>
    </source>
</evidence>
<dbReference type="EMBL" id="CXWD01000003">
    <property type="protein sequence ID" value="CTQ66213.1"/>
    <property type="molecule type" value="Genomic_DNA"/>
</dbReference>
<feature type="domain" description="Glycosyltransferase 61 catalytic" evidence="4">
    <location>
        <begin position="135"/>
        <end position="309"/>
    </location>
</feature>
<accession>A0A0M6ZXG0</accession>
<evidence type="ECO:0000256" key="2">
    <source>
        <dbReference type="ARBA" id="ARBA00022679"/>
    </source>
</evidence>
<keyword evidence="3" id="KW-0325">Glycoprotein</keyword>
<protein>
    <submittedName>
        <fullName evidence="5">Capsular polysaccharide biosynthesis protein</fullName>
    </submittedName>
</protein>
<dbReference type="Pfam" id="PF04577">
    <property type="entry name" value="Glyco_transf_61"/>
    <property type="match status" value="1"/>
</dbReference>